<dbReference type="EMBL" id="LT599583">
    <property type="protein sequence ID" value="SBW79989.1"/>
    <property type="molecule type" value="Genomic_DNA"/>
</dbReference>
<name>A0A1D3JV57_PSEVE</name>
<keyword evidence="1" id="KW-0812">Transmembrane</keyword>
<keyword evidence="1" id="KW-1133">Transmembrane helix</keyword>
<evidence type="ECO:0000313" key="3">
    <source>
        <dbReference type="Proteomes" id="UP000245431"/>
    </source>
</evidence>
<evidence type="ECO:0000256" key="1">
    <source>
        <dbReference type="SAM" id="Phobius"/>
    </source>
</evidence>
<dbReference type="AlphaFoldDB" id="A0A1D3JV57"/>
<accession>A0A1D3JV57</accession>
<organism evidence="2 3">
    <name type="scientific">Pseudomonas veronii 1YdBTEX2</name>
    <dbReference type="NCBI Taxonomy" id="1295141"/>
    <lineage>
        <taxon>Bacteria</taxon>
        <taxon>Pseudomonadati</taxon>
        <taxon>Pseudomonadota</taxon>
        <taxon>Gammaproteobacteria</taxon>
        <taxon>Pseudomonadales</taxon>
        <taxon>Pseudomonadaceae</taxon>
        <taxon>Pseudomonas</taxon>
    </lineage>
</organism>
<reference evidence="3" key="1">
    <citation type="submission" date="2016-07" db="EMBL/GenBank/DDBJ databases">
        <authorList>
            <person name="Florea S."/>
            <person name="Webb J.S."/>
            <person name="Jaromczyk J."/>
            <person name="Schardl C.L."/>
        </authorList>
    </citation>
    <scope>NUCLEOTIDE SEQUENCE [LARGE SCALE GENOMIC DNA]</scope>
    <source>
        <strain evidence="3">1YdBTEX2</strain>
    </source>
</reference>
<dbReference type="Proteomes" id="UP000245431">
    <property type="component" value="Chromosome PVE_r1"/>
</dbReference>
<protein>
    <submittedName>
        <fullName evidence="2">Uncharacterized protein</fullName>
    </submittedName>
</protein>
<proteinExistence type="predicted"/>
<keyword evidence="1" id="KW-0472">Membrane</keyword>
<feature type="transmembrane region" description="Helical" evidence="1">
    <location>
        <begin position="99"/>
        <end position="117"/>
    </location>
</feature>
<evidence type="ECO:0000313" key="2">
    <source>
        <dbReference type="EMBL" id="SBW79989.1"/>
    </source>
</evidence>
<sequence length="120" mass="14304">MDFFLVFSILLCVGALVGVGLMLYAECKKLEVLESYFSENKLVCDNKRFWGRNMRIDRFQRMLLINQLLGMPKLHVKRGDVTEAELASIPISLKRWALWPYRLSFIWLIASVVWEIWYRW</sequence>
<feature type="transmembrane region" description="Helical" evidence="1">
    <location>
        <begin position="6"/>
        <end position="25"/>
    </location>
</feature>
<gene>
    <name evidence="2" type="ORF">PVE_R1G2103</name>
</gene>